<dbReference type="InterPro" id="IPR013155">
    <property type="entry name" value="M/V/L/I-tRNA-synth_anticd-bd"/>
</dbReference>
<accession>A0A2M7TRK9</accession>
<dbReference type="GO" id="GO:0005524">
    <property type="term" value="F:ATP binding"/>
    <property type="evidence" value="ECO:0007669"/>
    <property type="project" value="UniProtKB-KW"/>
</dbReference>
<keyword evidence="4" id="KW-0067">ATP-binding</keyword>
<protein>
    <recommendedName>
        <fullName evidence="1 9">Isoleucine--tRNA ligase</fullName>
        <ecNumber evidence="1 9">6.1.1.5</ecNumber>
    </recommendedName>
</protein>
<dbReference type="InterPro" id="IPR009008">
    <property type="entry name" value="Val/Leu/Ile-tRNA-synth_edit"/>
</dbReference>
<evidence type="ECO:0000259" key="11">
    <source>
        <dbReference type="Pfam" id="PF08264"/>
    </source>
</evidence>
<evidence type="ECO:0000256" key="5">
    <source>
        <dbReference type="ARBA" id="ARBA00022917"/>
    </source>
</evidence>
<comment type="function">
    <text evidence="7">Catalyzes the attachment of isoleucine to tRNA(Ile). As IleRS can inadvertently accommodate and process structurally similar amino acids such as valine, to avoid such errors it has two additional distinct tRNA(Ile)-dependent editing activities. One activity is designated as 'pretransfer' editing and involves the hydrolysis of activated Val-AMP. The other activity is designated 'posttransfer' editing and involves deacylation of mischarged Val-tRNA(Ile).</text>
</comment>
<dbReference type="Gene3D" id="3.40.50.620">
    <property type="entry name" value="HUPs"/>
    <property type="match status" value="2"/>
</dbReference>
<feature type="domain" description="Aminoacyl-tRNA synthetase class Ia" evidence="10">
    <location>
        <begin position="20"/>
        <end position="628"/>
    </location>
</feature>
<name>A0A2M7TRK9_9BACT</name>
<keyword evidence="2 12" id="KW-0436">Ligase</keyword>
<dbReference type="SUPFAM" id="SSF52374">
    <property type="entry name" value="Nucleotidylyl transferase"/>
    <property type="match status" value="1"/>
</dbReference>
<dbReference type="InterPro" id="IPR009080">
    <property type="entry name" value="tRNAsynth_Ia_anticodon-bd"/>
</dbReference>
<comment type="catalytic activity">
    <reaction evidence="8">
        <text>tRNA(Ile) + L-isoleucine + ATP = L-isoleucyl-tRNA(Ile) + AMP + diphosphate</text>
        <dbReference type="Rhea" id="RHEA:11060"/>
        <dbReference type="Rhea" id="RHEA-COMP:9666"/>
        <dbReference type="Rhea" id="RHEA-COMP:9695"/>
        <dbReference type="ChEBI" id="CHEBI:30616"/>
        <dbReference type="ChEBI" id="CHEBI:33019"/>
        <dbReference type="ChEBI" id="CHEBI:58045"/>
        <dbReference type="ChEBI" id="CHEBI:78442"/>
        <dbReference type="ChEBI" id="CHEBI:78528"/>
        <dbReference type="ChEBI" id="CHEBI:456215"/>
        <dbReference type="EC" id="6.1.1.5"/>
    </reaction>
</comment>
<feature type="domain" description="Methionyl/Valyl/Leucyl/Isoleucyl-tRNA synthetase anticodon-binding" evidence="11">
    <location>
        <begin position="677"/>
        <end position="812"/>
    </location>
</feature>
<dbReference type="PANTHER" id="PTHR42780">
    <property type="entry name" value="SOLEUCYL-TRNA SYNTHETASE"/>
    <property type="match status" value="1"/>
</dbReference>
<comment type="caution">
    <text evidence="12">The sequence shown here is derived from an EMBL/GenBank/DDBJ whole genome shotgun (WGS) entry which is preliminary data.</text>
</comment>
<dbReference type="InterPro" id="IPR002300">
    <property type="entry name" value="aa-tRNA-synth_Ia"/>
</dbReference>
<evidence type="ECO:0000313" key="12">
    <source>
        <dbReference type="EMBL" id="PIZ58019.1"/>
    </source>
</evidence>
<dbReference type="GO" id="GO:0005737">
    <property type="term" value="C:cytoplasm"/>
    <property type="evidence" value="ECO:0007669"/>
    <property type="project" value="UniProtKB-UniRule"/>
</dbReference>
<dbReference type="CDD" id="cd07961">
    <property type="entry name" value="Anticodon_Ia_Ile_ABEc"/>
    <property type="match status" value="1"/>
</dbReference>
<dbReference type="InterPro" id="IPR014729">
    <property type="entry name" value="Rossmann-like_a/b/a_fold"/>
</dbReference>
<dbReference type="Pfam" id="PF00133">
    <property type="entry name" value="tRNA-synt_1"/>
    <property type="match status" value="1"/>
</dbReference>
<dbReference type="AlphaFoldDB" id="A0A2M7TRK9"/>
<evidence type="ECO:0000259" key="10">
    <source>
        <dbReference type="Pfam" id="PF00133"/>
    </source>
</evidence>
<dbReference type="SUPFAM" id="SSF50677">
    <property type="entry name" value="ValRS/IleRS/LeuRS editing domain"/>
    <property type="match status" value="1"/>
</dbReference>
<sequence length="917" mass="106236">MAFFKDLPPNPNFPEMEKEIMDWWQKNDIVNKYLHKNDSSTEVFSFIDGPITANGPMGVHHARGRTIKDVFQRYKNLCGFRQRFQNGFDCQGLWVEVEVEKDAGFNSKKDIQNFGLDKFTTACLDRVSKYSQIQTEQSIRLGYFMDWDNSYYTNSKENNLYIWYFLKVVHEKGWLVKRKSAATWCPRCETGLSQHEQADGYKNITDTSVYLKFKLKNKDNEYVLAWTTTPWTLSANVLLAINTKHDYVKIKHNDDILYLARQAADRLGLTDYQSFDSQKLLGLEYESIYDIPVQINVKHYITQWDEVDPIEGTGIVHIAPGCGQEDFLLGKKLKVDMLSPLDETGHFGPGYGDLTGLYAHNVAPMVIGYLEKIGALFKTEPIAHRYPHCWRCKTKCLFRLEDSWYIDTNQIRPLMKKAATDVNWHPKFVGRRMQNWLNSMEDWMISRKRFYGLALPFYECGCGQLTVVGSLEELKSLAVDPKLVEGLSSLHRPWIDEIKIKCPKCGHAVSRIPDVGDCWLDAGVVPFSTLHYLDDKSYWQKWFPAHLVTEMTEQVRLWFYSMLFFSITFENVSPYQNVVTYSEVRDEFGERMSKTKKNGIPFDNAVAKMSADAMRWLYCLQKSSSNVNFGYNIADSIKREFILILWNSYRFFTQHANLENWQPDPGFRPEQLTAVLDRWLLSRLHSTISQVSKSLNHYNTAKATESIQKLVSDLSTWYIRRNRNRNDNLNLLYHTFEKLTALISPFVPFISEIIHRNLSTSILSVHLESWPNVDKNLINIRLEKNMDTVRKTCQDLHALRQLSGLKIRQPLSEATIIHDINDEFLKIILDETNIKKITVGKKPSLNTTLTPDLIAEGKYRDFVREVQILRKNQGLKITDKITIVAPTWPKEFEADLLTKTLAVSIKVGCCLKIALSP</sequence>
<dbReference type="Pfam" id="PF08264">
    <property type="entry name" value="Anticodon_1"/>
    <property type="match status" value="1"/>
</dbReference>
<dbReference type="Gene3D" id="1.10.730.10">
    <property type="entry name" value="Isoleucyl-tRNA Synthetase, Domain 1"/>
    <property type="match status" value="1"/>
</dbReference>
<dbReference type="Proteomes" id="UP000229336">
    <property type="component" value="Unassembled WGS sequence"/>
</dbReference>
<dbReference type="GO" id="GO:0006428">
    <property type="term" value="P:isoleucyl-tRNA aminoacylation"/>
    <property type="evidence" value="ECO:0007669"/>
    <property type="project" value="UniProtKB-UniRule"/>
</dbReference>
<dbReference type="GO" id="GO:0000049">
    <property type="term" value="F:tRNA binding"/>
    <property type="evidence" value="ECO:0007669"/>
    <property type="project" value="InterPro"/>
</dbReference>
<dbReference type="PANTHER" id="PTHR42780:SF1">
    <property type="entry name" value="ISOLEUCINE--TRNA LIGASE, CYTOPLASMIC"/>
    <property type="match status" value="1"/>
</dbReference>
<evidence type="ECO:0000256" key="9">
    <source>
        <dbReference type="NCBIfam" id="TIGR00392"/>
    </source>
</evidence>
<evidence type="ECO:0000256" key="4">
    <source>
        <dbReference type="ARBA" id="ARBA00022840"/>
    </source>
</evidence>
<dbReference type="Pfam" id="PF19302">
    <property type="entry name" value="DUF5915"/>
    <property type="match status" value="1"/>
</dbReference>
<evidence type="ECO:0000256" key="1">
    <source>
        <dbReference type="ARBA" id="ARBA00013165"/>
    </source>
</evidence>
<keyword evidence="5" id="KW-0648">Protein biosynthesis</keyword>
<dbReference type="InterPro" id="IPR033709">
    <property type="entry name" value="Anticodon_Ile_ABEc"/>
</dbReference>
<evidence type="ECO:0000256" key="2">
    <source>
        <dbReference type="ARBA" id="ARBA00022598"/>
    </source>
</evidence>
<dbReference type="GO" id="GO:0004822">
    <property type="term" value="F:isoleucine-tRNA ligase activity"/>
    <property type="evidence" value="ECO:0007669"/>
    <property type="project" value="UniProtKB-UniRule"/>
</dbReference>
<dbReference type="SUPFAM" id="SSF47323">
    <property type="entry name" value="Anticodon-binding domain of a subclass of class I aminoacyl-tRNA synthetases"/>
    <property type="match status" value="1"/>
</dbReference>
<organism evidence="12 13">
    <name type="scientific">Candidatus Shapirobacteria bacterium CG_4_10_14_0_2_um_filter_40_12</name>
    <dbReference type="NCBI Taxonomy" id="1974871"/>
    <lineage>
        <taxon>Bacteria</taxon>
        <taxon>Candidatus Shapironibacteriota</taxon>
    </lineage>
</organism>
<keyword evidence="6" id="KW-0030">Aminoacyl-tRNA synthetase</keyword>
<reference evidence="13" key="1">
    <citation type="submission" date="2017-09" db="EMBL/GenBank/DDBJ databases">
        <title>Depth-based differentiation of microbial function through sediment-hosted aquifers and enrichment of novel symbionts in the deep terrestrial subsurface.</title>
        <authorList>
            <person name="Probst A.J."/>
            <person name="Ladd B."/>
            <person name="Jarett J.K."/>
            <person name="Geller-Mcgrath D.E."/>
            <person name="Sieber C.M.K."/>
            <person name="Emerson J.B."/>
            <person name="Anantharaman K."/>
            <person name="Thomas B.C."/>
            <person name="Malmstrom R."/>
            <person name="Stieglmeier M."/>
            <person name="Klingl A."/>
            <person name="Woyke T."/>
            <person name="Ryan C.M."/>
            <person name="Banfield J.F."/>
        </authorList>
    </citation>
    <scope>NUCLEOTIDE SEQUENCE [LARGE SCALE GENOMIC DNA]</scope>
</reference>
<evidence type="ECO:0000256" key="6">
    <source>
        <dbReference type="ARBA" id="ARBA00023146"/>
    </source>
</evidence>
<dbReference type="InterPro" id="IPR002301">
    <property type="entry name" value="Ile-tRNA-ligase"/>
</dbReference>
<evidence type="ECO:0000313" key="13">
    <source>
        <dbReference type="Proteomes" id="UP000229336"/>
    </source>
</evidence>
<evidence type="ECO:0000256" key="8">
    <source>
        <dbReference type="ARBA" id="ARBA00048359"/>
    </source>
</evidence>
<dbReference type="EMBL" id="PFNX01000079">
    <property type="protein sequence ID" value="PIZ58019.1"/>
    <property type="molecule type" value="Genomic_DNA"/>
</dbReference>
<evidence type="ECO:0000256" key="3">
    <source>
        <dbReference type="ARBA" id="ARBA00022741"/>
    </source>
</evidence>
<dbReference type="GO" id="GO:0002161">
    <property type="term" value="F:aminoacyl-tRNA deacylase activity"/>
    <property type="evidence" value="ECO:0007669"/>
    <property type="project" value="InterPro"/>
</dbReference>
<dbReference type="InterPro" id="IPR023586">
    <property type="entry name" value="Ile-tRNA-ligase_type2"/>
</dbReference>
<dbReference type="PRINTS" id="PR00984">
    <property type="entry name" value="TRNASYNTHILE"/>
</dbReference>
<evidence type="ECO:0000256" key="7">
    <source>
        <dbReference type="ARBA" id="ARBA00025217"/>
    </source>
</evidence>
<keyword evidence="3" id="KW-0547">Nucleotide-binding</keyword>
<gene>
    <name evidence="12" type="ORF">COY20_04280</name>
</gene>
<dbReference type="EC" id="6.1.1.5" evidence="1 9"/>
<dbReference type="NCBIfam" id="TIGR00392">
    <property type="entry name" value="ileS"/>
    <property type="match status" value="1"/>
</dbReference>
<proteinExistence type="predicted"/>